<dbReference type="GO" id="GO:0097169">
    <property type="term" value="C:AIM2 inflammasome complex"/>
    <property type="evidence" value="ECO:0007669"/>
    <property type="project" value="TreeGrafter"/>
</dbReference>
<feature type="active site" evidence="6">
    <location>
        <position position="176"/>
    </location>
</feature>
<dbReference type="GO" id="GO:0050727">
    <property type="term" value="P:regulation of inflammatory response"/>
    <property type="evidence" value="ECO:0007669"/>
    <property type="project" value="TreeGrafter"/>
</dbReference>
<evidence type="ECO:0000313" key="11">
    <source>
        <dbReference type="Ensembl" id="ENSLLEP00000044023.1"/>
    </source>
</evidence>
<keyword evidence="2" id="KW-0645">Protease</keyword>
<dbReference type="Pfam" id="PF00656">
    <property type="entry name" value="Peptidase_C14"/>
    <property type="match status" value="1"/>
</dbReference>
<dbReference type="InterPro" id="IPR002398">
    <property type="entry name" value="Pept_C14"/>
</dbReference>
<dbReference type="InterPro" id="IPR015917">
    <property type="entry name" value="Pept_C14A"/>
</dbReference>
<dbReference type="PRINTS" id="PR00376">
    <property type="entry name" value="IL1BCENZYME"/>
</dbReference>
<proteinExistence type="inferred from homology"/>
<keyword evidence="3" id="KW-0378">Hydrolase</keyword>
<dbReference type="PANTHER" id="PTHR47901">
    <property type="entry name" value="CASPASE RECRUITMENT DOMAIN-CONTAINING PROTEIN 18"/>
    <property type="match status" value="1"/>
</dbReference>
<comment type="similarity">
    <text evidence="1 7">Belongs to the peptidase C14A family.</text>
</comment>
<dbReference type="GO" id="GO:0004197">
    <property type="term" value="F:cysteine-type endopeptidase activity"/>
    <property type="evidence" value="ECO:0007669"/>
    <property type="project" value="InterPro"/>
</dbReference>
<dbReference type="PIRSF" id="PIRSF038001">
    <property type="entry name" value="Caspase_ICE"/>
    <property type="match status" value="1"/>
</dbReference>
<feature type="active site" evidence="6">
    <location>
        <position position="232"/>
    </location>
</feature>
<dbReference type="InterPro" id="IPR011600">
    <property type="entry name" value="Pept_C14_caspase"/>
</dbReference>
<sequence>MSITELKRVRTQLVGGCSQALIDGLFDDLLDDKIMSEAEVEYIVQKYPVIRDRCRQMVDVVMKKGDKSSIFLLKKLKERDQFLSEKLKIQGKYTILCISSRLELSYNINNCQHILSERHGADCDIIAMRNLLEGLGYEVHAHTNLTAEVMLEKMKQFASRDEHSDSDSTFIVLMSHGERDIVCGINSENITHPDGKEETTDILKIDDIFSTFNNKNCAKLRGKPKVILIQACRGKEAGRVLASDSTQKVDKEKLESDLLYIQKETDFICFCSTTPDTVSYRDPKKGSLFILSLMESIKKHAHCSPLEDIFREVKSSFQGKLQMPTSERNTLTKKFYLLPGY</sequence>
<keyword evidence="4" id="KW-0788">Thiol protease</keyword>
<keyword evidence="12" id="KW-1185">Reference proteome</keyword>
<dbReference type="PANTHER" id="PTHR47901:SF3">
    <property type="entry name" value="CASPASE-1"/>
    <property type="match status" value="1"/>
</dbReference>
<dbReference type="InterPro" id="IPR001309">
    <property type="entry name" value="Pept_C14_p20"/>
</dbReference>
<dbReference type="InterPro" id="IPR002138">
    <property type="entry name" value="Pept_C14_p10"/>
</dbReference>
<dbReference type="Gene3D" id="3.30.70.1470">
    <property type="entry name" value="Caspase-like"/>
    <property type="match status" value="1"/>
</dbReference>
<organism evidence="11 12">
    <name type="scientific">Leptobrachium leishanense</name>
    <name type="common">Leishan spiny toad</name>
    <dbReference type="NCBI Taxonomy" id="445787"/>
    <lineage>
        <taxon>Eukaryota</taxon>
        <taxon>Metazoa</taxon>
        <taxon>Chordata</taxon>
        <taxon>Craniata</taxon>
        <taxon>Vertebrata</taxon>
        <taxon>Euteleostomi</taxon>
        <taxon>Amphibia</taxon>
        <taxon>Batrachia</taxon>
        <taxon>Anura</taxon>
        <taxon>Pelobatoidea</taxon>
        <taxon>Megophryidae</taxon>
        <taxon>Leptobrachium</taxon>
    </lineage>
</organism>
<evidence type="ECO:0000256" key="5">
    <source>
        <dbReference type="ARBA" id="ARBA00023145"/>
    </source>
</evidence>
<dbReference type="CDD" id="cd00032">
    <property type="entry name" value="CASc"/>
    <property type="match status" value="1"/>
</dbReference>
<dbReference type="InterPro" id="IPR016129">
    <property type="entry name" value="Caspase_his_AS"/>
</dbReference>
<name>A0A8C5QYD5_9ANUR</name>
<dbReference type="GO" id="GO:0072559">
    <property type="term" value="C:NLRP3 inflammasome complex"/>
    <property type="evidence" value="ECO:0007669"/>
    <property type="project" value="TreeGrafter"/>
</dbReference>
<dbReference type="SUPFAM" id="SSF52129">
    <property type="entry name" value="Caspase-like"/>
    <property type="match status" value="1"/>
</dbReference>
<dbReference type="GO" id="GO:0042981">
    <property type="term" value="P:regulation of apoptotic process"/>
    <property type="evidence" value="ECO:0007669"/>
    <property type="project" value="InterPro"/>
</dbReference>
<accession>A0A8C5QYD5</accession>
<feature type="domain" description="Caspase family p20" evidence="9">
    <location>
        <begin position="99"/>
        <end position="236"/>
    </location>
</feature>
<evidence type="ECO:0000259" key="10">
    <source>
        <dbReference type="PROSITE" id="PS50209"/>
    </source>
</evidence>
<reference evidence="11" key="2">
    <citation type="submission" date="2025-09" db="UniProtKB">
        <authorList>
            <consortium name="Ensembl"/>
        </authorList>
    </citation>
    <scope>IDENTIFICATION</scope>
</reference>
<dbReference type="Pfam" id="PF00619">
    <property type="entry name" value="CARD"/>
    <property type="match status" value="1"/>
</dbReference>
<dbReference type="Gene3D" id="1.10.533.10">
    <property type="entry name" value="Death Domain, Fas"/>
    <property type="match status" value="1"/>
</dbReference>
<dbReference type="Gene3D" id="3.40.50.1460">
    <property type="match status" value="1"/>
</dbReference>
<dbReference type="OrthoDB" id="6097640at2759"/>
<dbReference type="PROSITE" id="PS50208">
    <property type="entry name" value="CASPASE_P20"/>
    <property type="match status" value="1"/>
</dbReference>
<feature type="domain" description="CARD" evidence="10">
    <location>
        <begin position="1"/>
        <end position="91"/>
    </location>
</feature>
<evidence type="ECO:0000313" key="12">
    <source>
        <dbReference type="Proteomes" id="UP000694569"/>
    </source>
</evidence>
<evidence type="ECO:0000256" key="2">
    <source>
        <dbReference type="ARBA" id="ARBA00022670"/>
    </source>
</evidence>
<evidence type="ECO:0000256" key="6">
    <source>
        <dbReference type="PIRSR" id="PIRSR038001-1"/>
    </source>
</evidence>
<dbReference type="GO" id="GO:0072557">
    <property type="term" value="C:IPAF inflammasome complex"/>
    <property type="evidence" value="ECO:0007669"/>
    <property type="project" value="TreeGrafter"/>
</dbReference>
<dbReference type="Ensembl" id="ENSLLET00000045784.1">
    <property type="protein sequence ID" value="ENSLLEP00000044023.1"/>
    <property type="gene ID" value="ENSLLEG00000027891.1"/>
</dbReference>
<dbReference type="PROSITE" id="PS50207">
    <property type="entry name" value="CASPASE_P10"/>
    <property type="match status" value="1"/>
</dbReference>
<dbReference type="Proteomes" id="UP000694569">
    <property type="component" value="Unplaced"/>
</dbReference>
<reference evidence="11" key="1">
    <citation type="submission" date="2025-08" db="UniProtKB">
        <authorList>
            <consortium name="Ensembl"/>
        </authorList>
    </citation>
    <scope>IDENTIFICATION</scope>
</reference>
<protein>
    <submittedName>
        <fullName evidence="11">Uncharacterized protein</fullName>
    </submittedName>
</protein>
<dbReference type="PROSITE" id="PS01121">
    <property type="entry name" value="CASPASE_HIS"/>
    <property type="match status" value="1"/>
</dbReference>
<dbReference type="GO" id="GO:0006508">
    <property type="term" value="P:proteolysis"/>
    <property type="evidence" value="ECO:0007669"/>
    <property type="project" value="UniProtKB-KW"/>
</dbReference>
<dbReference type="InterPro" id="IPR011029">
    <property type="entry name" value="DEATH-like_dom_sf"/>
</dbReference>
<dbReference type="InterPro" id="IPR029030">
    <property type="entry name" value="Caspase-like_dom_sf"/>
</dbReference>
<evidence type="ECO:0000256" key="4">
    <source>
        <dbReference type="ARBA" id="ARBA00022807"/>
    </source>
</evidence>
<evidence type="ECO:0000256" key="1">
    <source>
        <dbReference type="ARBA" id="ARBA00010134"/>
    </source>
</evidence>
<dbReference type="SUPFAM" id="SSF47986">
    <property type="entry name" value="DEATH domain"/>
    <property type="match status" value="1"/>
</dbReference>
<dbReference type="SMART" id="SM00115">
    <property type="entry name" value="CASc"/>
    <property type="match status" value="1"/>
</dbReference>
<dbReference type="SMART" id="SM00114">
    <property type="entry name" value="CARD"/>
    <property type="match status" value="1"/>
</dbReference>
<evidence type="ECO:0000259" key="8">
    <source>
        <dbReference type="PROSITE" id="PS50207"/>
    </source>
</evidence>
<evidence type="ECO:0000256" key="3">
    <source>
        <dbReference type="ARBA" id="ARBA00022801"/>
    </source>
</evidence>
<evidence type="ECO:0000256" key="7">
    <source>
        <dbReference type="RuleBase" id="RU003971"/>
    </source>
</evidence>
<dbReference type="AlphaFoldDB" id="A0A8C5QYD5"/>
<dbReference type="GeneTree" id="ENSGT00940000162428"/>
<dbReference type="PROSITE" id="PS50209">
    <property type="entry name" value="CARD"/>
    <property type="match status" value="1"/>
</dbReference>
<keyword evidence="5" id="KW-0865">Zymogen</keyword>
<evidence type="ECO:0000259" key="9">
    <source>
        <dbReference type="PROSITE" id="PS50208"/>
    </source>
</evidence>
<feature type="domain" description="Caspase family p10" evidence="8">
    <location>
        <begin position="257"/>
        <end position="339"/>
    </location>
</feature>
<dbReference type="InterPro" id="IPR033139">
    <property type="entry name" value="Caspase_cys_AS"/>
</dbReference>
<dbReference type="InterPro" id="IPR001315">
    <property type="entry name" value="CARD"/>
</dbReference>
<dbReference type="PROSITE" id="PS01122">
    <property type="entry name" value="CASPASE_CYS"/>
    <property type="match status" value="1"/>
</dbReference>